<evidence type="ECO:0000313" key="2">
    <source>
        <dbReference type="EMBL" id="WAS91451.1"/>
    </source>
</evidence>
<evidence type="ECO:0000313" key="3">
    <source>
        <dbReference type="Proteomes" id="UP001164459"/>
    </source>
</evidence>
<keyword evidence="1" id="KW-0732">Signal</keyword>
<feature type="signal peptide" evidence="1">
    <location>
        <begin position="1"/>
        <end position="20"/>
    </location>
</feature>
<organism evidence="2 3">
    <name type="scientific">Nannocystis punicea</name>
    <dbReference type="NCBI Taxonomy" id="2995304"/>
    <lineage>
        <taxon>Bacteria</taxon>
        <taxon>Pseudomonadati</taxon>
        <taxon>Myxococcota</taxon>
        <taxon>Polyangia</taxon>
        <taxon>Nannocystales</taxon>
        <taxon>Nannocystaceae</taxon>
        <taxon>Nannocystis</taxon>
    </lineage>
</organism>
<accession>A0ABY7GWT7</accession>
<name>A0ABY7GWT7_9BACT</name>
<reference evidence="2" key="1">
    <citation type="submission" date="2022-11" db="EMBL/GenBank/DDBJ databases">
        <title>Minimal conservation of predation-associated metabolite biosynthetic gene clusters underscores biosynthetic potential of Myxococcota including descriptions for ten novel species: Archangium lansinium sp. nov., Myxococcus landrumus sp. nov., Nannocystis bai.</title>
        <authorList>
            <person name="Ahearne A."/>
            <person name="Stevens C."/>
            <person name="Dowd S."/>
        </authorList>
    </citation>
    <scope>NUCLEOTIDE SEQUENCE</scope>
    <source>
        <strain evidence="2">Fl3</strain>
    </source>
</reference>
<proteinExistence type="predicted"/>
<sequence length="134" mass="14023">MKKVLTVAALFTALTGTAVAASNYDLTIEKPAAKVNVKTVAAVKVTAKGAYHINKEYPTKLSLTAPDGVTLDRDKLTAQNAKITEKVLKFEIGLTAATAGKKTITGELKGAVCTENDCIPFSEKVSIEVGVAAQ</sequence>
<dbReference type="RefSeq" id="WP_269033814.1">
    <property type="nucleotide sequence ID" value="NZ_CP114040.1"/>
</dbReference>
<gene>
    <name evidence="2" type="ORF">O0S08_35150</name>
</gene>
<dbReference type="EMBL" id="CP114040">
    <property type="protein sequence ID" value="WAS91451.1"/>
    <property type="molecule type" value="Genomic_DNA"/>
</dbReference>
<evidence type="ECO:0000256" key="1">
    <source>
        <dbReference type="SAM" id="SignalP"/>
    </source>
</evidence>
<feature type="chain" id="PRO_5046762116" description="Thiol:disulfide interchange protein DsbD N-terminal domain-containing protein" evidence="1">
    <location>
        <begin position="21"/>
        <end position="134"/>
    </location>
</feature>
<protein>
    <recommendedName>
        <fullName evidence="4">Thiol:disulfide interchange protein DsbD N-terminal domain-containing protein</fullName>
    </recommendedName>
</protein>
<dbReference type="Proteomes" id="UP001164459">
    <property type="component" value="Chromosome"/>
</dbReference>
<keyword evidence="3" id="KW-1185">Reference proteome</keyword>
<evidence type="ECO:0008006" key="4">
    <source>
        <dbReference type="Google" id="ProtNLM"/>
    </source>
</evidence>